<keyword evidence="6 11" id="KW-0805">Transcription regulation</keyword>
<dbReference type="GeneID" id="101858570"/>
<evidence type="ECO:0000313" key="15">
    <source>
        <dbReference type="Proteomes" id="UP000694888"/>
    </source>
</evidence>
<comment type="function">
    <text evidence="11">Component of the Mediator complex, a coactivator involved in the regulated transcription of nearly all RNA polymerase II-dependent genes. Mediator functions as a bridge to convey information from gene-specific regulatory proteins to the basal RNA polymerase II transcription machinery. Mediator is recruited to promoters by direct interactions with regulatory proteins and serves as a scaffold for the assembly of a functional preinitiation complex with RNA polymerase II and the general transcription factors.</text>
</comment>
<evidence type="ECO:0000256" key="2">
    <source>
        <dbReference type="ARBA" id="ARBA00006543"/>
    </source>
</evidence>
<comment type="similarity">
    <text evidence="2 11">Belongs to the Mediator complex subunit 16 family.</text>
</comment>
<reference evidence="16" key="1">
    <citation type="submission" date="2025-08" db="UniProtKB">
        <authorList>
            <consortium name="RefSeq"/>
        </authorList>
    </citation>
    <scope>IDENTIFICATION</scope>
</reference>
<dbReference type="InterPro" id="IPR036322">
    <property type="entry name" value="WD40_repeat_dom_sf"/>
</dbReference>
<proteinExistence type="inferred from homology"/>
<dbReference type="Pfam" id="PF20718">
    <property type="entry name" value="Med16_bridge"/>
    <property type="match status" value="1"/>
</dbReference>
<feature type="domain" description="Mediator of RNA polymerase II transcription subunit 16 central helical bridge" evidence="13">
    <location>
        <begin position="458"/>
        <end position="658"/>
    </location>
</feature>
<evidence type="ECO:0000259" key="13">
    <source>
        <dbReference type="Pfam" id="PF20718"/>
    </source>
</evidence>
<dbReference type="Proteomes" id="UP000694888">
    <property type="component" value="Unplaced"/>
</dbReference>
<dbReference type="InterPro" id="IPR048616">
    <property type="entry name" value="MED16_bridge"/>
</dbReference>
<dbReference type="Pfam" id="PF20719">
    <property type="entry name" value="Med16_C"/>
    <property type="match status" value="1"/>
</dbReference>
<dbReference type="InterPro" id="IPR048339">
    <property type="entry name" value="Mediator_Med16_C"/>
</dbReference>
<dbReference type="InterPro" id="IPR015943">
    <property type="entry name" value="WD40/YVTN_repeat-like_dom_sf"/>
</dbReference>
<dbReference type="InterPro" id="IPR048338">
    <property type="entry name" value="Mediator_Med16"/>
</dbReference>
<evidence type="ECO:0000256" key="9">
    <source>
        <dbReference type="ARBA" id="ARBA00023242"/>
    </source>
</evidence>
<evidence type="ECO:0000256" key="8">
    <source>
        <dbReference type="ARBA" id="ARBA00023163"/>
    </source>
</evidence>
<feature type="domain" description="Mediator complex subunit Med16 N-terminal" evidence="12">
    <location>
        <begin position="114"/>
        <end position="388"/>
    </location>
</feature>
<dbReference type="PANTHER" id="PTHR13224">
    <property type="entry name" value="THYROID HORMONE RECEPTOR-ASSOCIATED PROTEIN-RELATED"/>
    <property type="match status" value="1"/>
</dbReference>
<keyword evidence="4" id="KW-0853">WD repeat</keyword>
<evidence type="ECO:0000256" key="11">
    <source>
        <dbReference type="RuleBase" id="RU364149"/>
    </source>
</evidence>
<evidence type="ECO:0000259" key="12">
    <source>
        <dbReference type="Pfam" id="PF11635"/>
    </source>
</evidence>
<evidence type="ECO:0000256" key="4">
    <source>
        <dbReference type="ARBA" id="ARBA00022574"/>
    </source>
</evidence>
<evidence type="ECO:0000256" key="1">
    <source>
        <dbReference type="ARBA" id="ARBA00004123"/>
    </source>
</evidence>
<keyword evidence="15" id="KW-1185">Reference proteome</keyword>
<protein>
    <recommendedName>
        <fullName evidence="3 11">Mediator of RNA polymerase II transcription subunit 16</fullName>
    </recommendedName>
    <alternativeName>
        <fullName evidence="10 11">Mediator complex subunit 16</fullName>
    </alternativeName>
</protein>
<dbReference type="InterPro" id="IPR021665">
    <property type="entry name" value="Mediator_Med16_N"/>
</dbReference>
<dbReference type="RefSeq" id="XP_005106027.1">
    <property type="nucleotide sequence ID" value="XM_005105970.3"/>
</dbReference>
<evidence type="ECO:0000256" key="6">
    <source>
        <dbReference type="ARBA" id="ARBA00023015"/>
    </source>
</evidence>
<dbReference type="PANTHER" id="PTHR13224:SF6">
    <property type="entry name" value="MEDIATOR OF RNA POLYMERASE II TRANSCRIPTION SUBUNIT 16"/>
    <property type="match status" value="1"/>
</dbReference>
<comment type="subunit">
    <text evidence="11">Component of the Mediator complex.</text>
</comment>
<keyword evidence="8 11" id="KW-0804">Transcription</keyword>
<keyword evidence="7 11" id="KW-0010">Activator</keyword>
<sequence length="840" mass="95704">MELVYSIDFHAFSKASEFVFDEKICCTLSCRNIIAFSRARRAENERDKLDISYEVCVVDLDKPWQEYRVMMSHTAVTYMRWDPAGTTLLIVNAEGCFSLWRMKDHLLNVWEEVGSVEMDKEEILVLAWLHNGIQTLFNPEARDLIVYNEKFSLAKMYPSVTQFGKKPVDGWIAVTSTGMLLVGLIPDHSGPLVMGKASLSQIPMHITQADVAFMPDGQILIAASDGQLNSSVHCYIAALALKNHACLVRCSPSASFFLKKQPDPAIQEQHTPRLTRLSFMNRESSEVLLACWGTANYSCVEVWHLIEQTVPLNRRFQNAAVTEYAFKTKRWIHKSSFVHRSGLTNIARPKMPISRSFNMESTNFLCYFACTYRDGSIKIVHRQSYQVIYTFSLDQLINFKTEPPEKRSRTAVPHLVSAVQTNTGCGLVGLGEGRLYLFRMFNSREGSLQMLPVFVVLLLEYTMYTGLDSWDVLLAVRQGMIEGIVDKLHSNFQKQTGAFQELLQQRLLRLKMALYSCQVPNTQRASDCRAMTTLHAIAAVLKSCLRPKNITAQDKSPAEKLSNLCSLSMEMELDQMTKALEPDDLMRDTFRTTSGSQSTQSSLQSLQPFVQWVTDFVLHILAAVSMYPNYSSYPGATLLKDPQVLCLVRELLIIIRAWGKVSSACLPVFMTTVTLDPLPHLFRLITKAWLMARDNSNIESDQTFVDECCNLPSKMLLPNYRKTFGEEMNCYLAFSQPFPINYEFGVEPGFLFNSRFPHRMFPLDLCLDAEQKYDCVRHMQLGVHPREQVRECVRCRSLSLRRNPAKTKSPLLRAWELRFVKSCLCGGHWKLQTSAKSIEK</sequence>
<evidence type="ECO:0000256" key="10">
    <source>
        <dbReference type="ARBA" id="ARBA00032015"/>
    </source>
</evidence>
<feature type="domain" description="Mediator complex subunit 16 C-terminal" evidence="14">
    <location>
        <begin position="769"/>
        <end position="830"/>
    </location>
</feature>
<organism evidence="15 16">
    <name type="scientific">Aplysia californica</name>
    <name type="common">California sea hare</name>
    <dbReference type="NCBI Taxonomy" id="6500"/>
    <lineage>
        <taxon>Eukaryota</taxon>
        <taxon>Metazoa</taxon>
        <taxon>Spiralia</taxon>
        <taxon>Lophotrochozoa</taxon>
        <taxon>Mollusca</taxon>
        <taxon>Gastropoda</taxon>
        <taxon>Heterobranchia</taxon>
        <taxon>Euthyneura</taxon>
        <taxon>Tectipleura</taxon>
        <taxon>Aplysiida</taxon>
        <taxon>Aplysioidea</taxon>
        <taxon>Aplysiidae</taxon>
        <taxon>Aplysia</taxon>
    </lineage>
</organism>
<evidence type="ECO:0000313" key="16">
    <source>
        <dbReference type="RefSeq" id="XP_005106027.1"/>
    </source>
</evidence>
<dbReference type="SUPFAM" id="SSF50978">
    <property type="entry name" value="WD40 repeat-like"/>
    <property type="match status" value="1"/>
</dbReference>
<gene>
    <name evidence="16" type="primary">LOC101858570</name>
    <name evidence="11" type="synonym">MED16</name>
</gene>
<name>A0ABM0K0Q5_APLCA</name>
<keyword evidence="9 11" id="KW-0539">Nucleus</keyword>
<comment type="subcellular location">
    <subcellularLocation>
        <location evidence="1 11">Nucleus</location>
    </subcellularLocation>
</comment>
<dbReference type="Pfam" id="PF11635">
    <property type="entry name" value="Med16_N"/>
    <property type="match status" value="1"/>
</dbReference>
<evidence type="ECO:0000259" key="14">
    <source>
        <dbReference type="Pfam" id="PF20719"/>
    </source>
</evidence>
<evidence type="ECO:0000256" key="7">
    <source>
        <dbReference type="ARBA" id="ARBA00023159"/>
    </source>
</evidence>
<accession>A0ABM0K0Q5</accession>
<evidence type="ECO:0000256" key="5">
    <source>
        <dbReference type="ARBA" id="ARBA00022737"/>
    </source>
</evidence>
<keyword evidence="5" id="KW-0677">Repeat</keyword>
<evidence type="ECO:0000256" key="3">
    <source>
        <dbReference type="ARBA" id="ARBA00019614"/>
    </source>
</evidence>
<dbReference type="Gene3D" id="2.130.10.10">
    <property type="entry name" value="YVTN repeat-like/Quinoprotein amine dehydrogenase"/>
    <property type="match status" value="1"/>
</dbReference>